<comment type="caution">
    <text evidence="5">The sequence shown here is derived from an EMBL/GenBank/DDBJ whole genome shotgun (WGS) entry which is preliminary data.</text>
</comment>
<keyword evidence="3" id="KW-1133">Transmembrane helix</keyword>
<gene>
    <name evidence="5" type="ORF">D5F01_LYC10636</name>
</gene>
<dbReference type="PANTHER" id="PTHR46645:SF1">
    <property type="entry name" value="GRAM DOMAIN-CONTAINING PROTEIN"/>
    <property type="match status" value="1"/>
</dbReference>
<feature type="transmembrane region" description="Helical" evidence="3">
    <location>
        <begin position="287"/>
        <end position="305"/>
    </location>
</feature>
<keyword evidence="3" id="KW-0472">Membrane</keyword>
<dbReference type="Pfam" id="PF02893">
    <property type="entry name" value="GRAM"/>
    <property type="match status" value="1"/>
</dbReference>
<evidence type="ECO:0000259" key="4">
    <source>
        <dbReference type="SMART" id="SM00568"/>
    </source>
</evidence>
<feature type="compositionally biased region" description="Polar residues" evidence="2">
    <location>
        <begin position="231"/>
        <end position="252"/>
    </location>
</feature>
<dbReference type="AlphaFoldDB" id="A0A6G0IIG1"/>
<keyword evidence="6" id="KW-1185">Reference proteome</keyword>
<evidence type="ECO:0000313" key="5">
    <source>
        <dbReference type="EMBL" id="KAE8291042.1"/>
    </source>
</evidence>
<evidence type="ECO:0000256" key="2">
    <source>
        <dbReference type="SAM" id="MobiDB-lite"/>
    </source>
</evidence>
<protein>
    <submittedName>
        <fullName evidence="5">GRAM domain-containing protein 2B HCV NS3-transactivated protein 2</fullName>
    </submittedName>
</protein>
<name>A0A6G0IIG1_LARCR</name>
<dbReference type="SMART" id="SM00568">
    <property type="entry name" value="GRAM"/>
    <property type="match status" value="1"/>
</dbReference>
<evidence type="ECO:0000256" key="3">
    <source>
        <dbReference type="SAM" id="Phobius"/>
    </source>
</evidence>
<keyword evidence="1" id="KW-0175">Coiled coil</keyword>
<proteinExistence type="predicted"/>
<dbReference type="Gene3D" id="2.30.29.30">
    <property type="entry name" value="Pleckstrin-homology domain (PH domain)/Phosphotyrosine-binding domain (PTB)"/>
    <property type="match status" value="1"/>
</dbReference>
<feature type="domain" description="GRAM" evidence="4">
    <location>
        <begin position="86"/>
        <end position="153"/>
    </location>
</feature>
<feature type="coiled-coil region" evidence="1">
    <location>
        <begin position="35"/>
        <end position="62"/>
    </location>
</feature>
<dbReference type="InterPro" id="IPR004182">
    <property type="entry name" value="GRAM"/>
</dbReference>
<accession>A0A6G0IIG1</accession>
<dbReference type="PANTHER" id="PTHR46645">
    <property type="entry name" value="GRAM DOMAIN-CONTAINING PROTEIN 2B-RELATED"/>
    <property type="match status" value="1"/>
</dbReference>
<evidence type="ECO:0000313" key="6">
    <source>
        <dbReference type="Proteomes" id="UP000424527"/>
    </source>
</evidence>
<keyword evidence="3" id="KW-0812">Transmembrane</keyword>
<dbReference type="InterPro" id="IPR052633">
    <property type="entry name" value="GRAM_domain_protein_2B"/>
</dbReference>
<dbReference type="EMBL" id="REGW02000010">
    <property type="protein sequence ID" value="KAE8291042.1"/>
    <property type="molecule type" value="Genomic_DNA"/>
</dbReference>
<evidence type="ECO:0000256" key="1">
    <source>
        <dbReference type="SAM" id="Coils"/>
    </source>
</evidence>
<sequence length="333" mass="37835">MSLKGRRFSLDSSVCLDGGGRLVGRRGSSMFSSKKSRQTHSLEDAQLEIQELNHNHLHMRKNTIAEENLDRLDGLISNNSFVKHYKTFHKLFQEIPEGENLTHSFTCALQKEVLYHGKMYISENHICFHSSVLLKDTKVVIPVSNVGEVKKHNSALSMLSVQTADGDKYSFVSLRNREMCYQLLQTVCSQAQGSPHLSSAENEGDQDMASSYSSLEDSVGCELRRQNSIDFDNDFPQMSSEGPTSATRQNSLTDEDDRGVTWIWRIIESVSPFFPLREIRNLSVLCYFYMTLMVLLLVVSGYIGLRIIALEEQLKSLGALTDLYLHNREYKEM</sequence>
<dbReference type="Proteomes" id="UP000424527">
    <property type="component" value="Unassembled WGS sequence"/>
</dbReference>
<organism evidence="5 6">
    <name type="scientific">Larimichthys crocea</name>
    <name type="common">Large yellow croaker</name>
    <name type="synonym">Pseudosciaena crocea</name>
    <dbReference type="NCBI Taxonomy" id="215358"/>
    <lineage>
        <taxon>Eukaryota</taxon>
        <taxon>Metazoa</taxon>
        <taxon>Chordata</taxon>
        <taxon>Craniata</taxon>
        <taxon>Vertebrata</taxon>
        <taxon>Euteleostomi</taxon>
        <taxon>Actinopterygii</taxon>
        <taxon>Neopterygii</taxon>
        <taxon>Teleostei</taxon>
        <taxon>Neoteleostei</taxon>
        <taxon>Acanthomorphata</taxon>
        <taxon>Eupercaria</taxon>
        <taxon>Sciaenidae</taxon>
        <taxon>Larimichthys</taxon>
    </lineage>
</organism>
<feature type="region of interest" description="Disordered" evidence="2">
    <location>
        <begin position="231"/>
        <end position="253"/>
    </location>
</feature>
<reference evidence="5 6" key="1">
    <citation type="submission" date="2019-07" db="EMBL/GenBank/DDBJ databases">
        <title>Chromosome genome assembly for large yellow croaker.</title>
        <authorList>
            <person name="Xiao S."/>
        </authorList>
    </citation>
    <scope>NUCLEOTIDE SEQUENCE [LARGE SCALE GENOMIC DNA]</scope>
    <source>
        <strain evidence="5">JMULYC20181020</strain>
        <tissue evidence="5">Muscle</tissue>
    </source>
</reference>
<dbReference type="CDD" id="cd13220">
    <property type="entry name" value="PH-GRAM_GRAMDC"/>
    <property type="match status" value="1"/>
</dbReference>
<dbReference type="InterPro" id="IPR011993">
    <property type="entry name" value="PH-like_dom_sf"/>
</dbReference>